<evidence type="ECO:0000256" key="4">
    <source>
        <dbReference type="ARBA" id="ARBA00023136"/>
    </source>
</evidence>
<dbReference type="Gene3D" id="2.60.40.1820">
    <property type="match status" value="1"/>
</dbReference>
<dbReference type="InterPro" id="IPR044839">
    <property type="entry name" value="NDR1-like"/>
</dbReference>
<gene>
    <name evidence="7" type="ORF">SCF082_LOCUS47043</name>
</gene>
<accession>A0ABP0RLL3</accession>
<organism evidence="7 8">
    <name type="scientific">Durusdinium trenchii</name>
    <dbReference type="NCBI Taxonomy" id="1381693"/>
    <lineage>
        <taxon>Eukaryota</taxon>
        <taxon>Sar</taxon>
        <taxon>Alveolata</taxon>
        <taxon>Dinophyceae</taxon>
        <taxon>Suessiales</taxon>
        <taxon>Symbiodiniaceae</taxon>
        <taxon>Durusdinium</taxon>
    </lineage>
</organism>
<comment type="caution">
    <text evidence="7">The sequence shown here is derived from an EMBL/GenBank/DDBJ whole genome shotgun (WGS) entry which is preliminary data.</text>
</comment>
<dbReference type="InterPro" id="IPR004864">
    <property type="entry name" value="LEA_2"/>
</dbReference>
<name>A0ABP0RLL3_9DINO</name>
<dbReference type="SUPFAM" id="SSF117070">
    <property type="entry name" value="LEA14-like"/>
    <property type="match status" value="1"/>
</dbReference>
<keyword evidence="8" id="KW-1185">Reference proteome</keyword>
<proteinExistence type="predicted"/>
<sequence>HVQTRYLWVQQKLKEKEFELVAVGTDKNVADLCTKPLSAETCWKHMHALGQYAKTGKSSAAKAVEAKPWCSKKLICILVTLTILAGAAIAAFWPQNVSWQLTNLDVLDQASLTFFVMAFSNGLSNNATLPDITFHAGAKIENPNFLGGTAESGEFKVLFQGKELGGGRSDPVDVPALGSNTVEADVRVKLNPTLFHELTTDVLANSLHTNITVQGGAMVKSIFGLQVRCRMKCDILASVSEIFGDTKQAVIEKKTCVYHYF</sequence>
<protein>
    <submittedName>
        <fullName evidence="7">LEA_2 domain-containing protein</fullName>
    </submittedName>
</protein>
<dbReference type="PANTHER" id="PTHR31234">
    <property type="entry name" value="LATE EMBRYOGENESIS ABUNDANT (LEA) HYDROXYPROLINE-RICH GLYCOPROTEIN FAMILY"/>
    <property type="match status" value="1"/>
</dbReference>
<evidence type="ECO:0000256" key="3">
    <source>
        <dbReference type="ARBA" id="ARBA00022989"/>
    </source>
</evidence>
<dbReference type="Proteomes" id="UP001642464">
    <property type="component" value="Unassembled WGS sequence"/>
</dbReference>
<dbReference type="Pfam" id="PF03168">
    <property type="entry name" value="LEA_2"/>
    <property type="match status" value="1"/>
</dbReference>
<evidence type="ECO:0000256" key="2">
    <source>
        <dbReference type="ARBA" id="ARBA00022692"/>
    </source>
</evidence>
<evidence type="ECO:0000313" key="7">
    <source>
        <dbReference type="EMBL" id="CAK9100538.1"/>
    </source>
</evidence>
<evidence type="ECO:0000313" key="8">
    <source>
        <dbReference type="Proteomes" id="UP001642464"/>
    </source>
</evidence>
<feature type="non-terminal residue" evidence="7">
    <location>
        <position position="1"/>
    </location>
</feature>
<evidence type="ECO:0000256" key="1">
    <source>
        <dbReference type="ARBA" id="ARBA00004167"/>
    </source>
</evidence>
<keyword evidence="4 5" id="KW-0472">Membrane</keyword>
<evidence type="ECO:0000256" key="5">
    <source>
        <dbReference type="SAM" id="Phobius"/>
    </source>
</evidence>
<comment type="subcellular location">
    <subcellularLocation>
        <location evidence="1">Membrane</location>
        <topology evidence="1">Single-pass membrane protein</topology>
    </subcellularLocation>
</comment>
<feature type="transmembrane region" description="Helical" evidence="5">
    <location>
        <begin position="74"/>
        <end position="93"/>
    </location>
</feature>
<evidence type="ECO:0000259" key="6">
    <source>
        <dbReference type="Pfam" id="PF03168"/>
    </source>
</evidence>
<reference evidence="7 8" key="1">
    <citation type="submission" date="2024-02" db="EMBL/GenBank/DDBJ databases">
        <authorList>
            <person name="Chen Y."/>
            <person name="Shah S."/>
            <person name="Dougan E. K."/>
            <person name="Thang M."/>
            <person name="Chan C."/>
        </authorList>
    </citation>
    <scope>NUCLEOTIDE SEQUENCE [LARGE SCALE GENOMIC DNA]</scope>
</reference>
<keyword evidence="2 5" id="KW-0812">Transmembrane</keyword>
<dbReference type="PANTHER" id="PTHR31234:SF2">
    <property type="entry name" value="OS05G0199100 PROTEIN"/>
    <property type="match status" value="1"/>
</dbReference>
<dbReference type="EMBL" id="CAXAMM010041648">
    <property type="protein sequence ID" value="CAK9100538.1"/>
    <property type="molecule type" value="Genomic_DNA"/>
</dbReference>
<keyword evidence="3 5" id="KW-1133">Transmembrane helix</keyword>
<feature type="domain" description="Late embryogenesis abundant protein LEA-2 subgroup" evidence="6">
    <location>
        <begin position="139"/>
        <end position="233"/>
    </location>
</feature>